<feature type="compositionally biased region" description="Basic and acidic residues" evidence="1">
    <location>
        <begin position="204"/>
        <end position="214"/>
    </location>
</feature>
<evidence type="ECO:0000256" key="2">
    <source>
        <dbReference type="SAM" id="Phobius"/>
    </source>
</evidence>
<dbReference type="AlphaFoldDB" id="A0A8T9BAS0"/>
<organism evidence="3 4">
    <name type="scientific">Lachnellula arida</name>
    <dbReference type="NCBI Taxonomy" id="1316785"/>
    <lineage>
        <taxon>Eukaryota</taxon>
        <taxon>Fungi</taxon>
        <taxon>Dikarya</taxon>
        <taxon>Ascomycota</taxon>
        <taxon>Pezizomycotina</taxon>
        <taxon>Leotiomycetes</taxon>
        <taxon>Helotiales</taxon>
        <taxon>Lachnaceae</taxon>
        <taxon>Lachnellula</taxon>
    </lineage>
</organism>
<dbReference type="OrthoDB" id="5342507at2759"/>
<accession>A0A8T9BAS0</accession>
<keyword evidence="2" id="KW-1133">Transmembrane helix</keyword>
<feature type="transmembrane region" description="Helical" evidence="2">
    <location>
        <begin position="13"/>
        <end position="37"/>
    </location>
</feature>
<feature type="region of interest" description="Disordered" evidence="1">
    <location>
        <begin position="200"/>
        <end position="221"/>
    </location>
</feature>
<dbReference type="Proteomes" id="UP000469559">
    <property type="component" value="Unassembled WGS sequence"/>
</dbReference>
<comment type="caution">
    <text evidence="3">The sequence shown here is derived from an EMBL/GenBank/DDBJ whole genome shotgun (WGS) entry which is preliminary data.</text>
</comment>
<sequence>MGFGGVALKSVSFFLRIIEFCCGAIILGIFSYFLAVLSNHGLGIDTYVKAVEGISGAGALYTLLALGFVCFLGGIAFFSFLGMLLDLAFTGAFIYIAYATRHGANSCSGIVNTPLGTGNAGTGERVSKGSGGSVHLPQLHTACKLNTASFAVSIIAAVFFFLSIFLELALARHHKREKAFGPSPNNGYTAGSPKRKFWQRKPKNRDAEFGEKPDALPAHVTPADVGSRLSYGTESTAVGTEPTYMKYGPASAAGGLGQNQSSGVVNHGGWQTTTSTHVPGAQELPVGSPTMAY</sequence>
<protein>
    <recommendedName>
        <fullName evidence="5">MARVEL domain-containing protein</fullName>
    </recommendedName>
</protein>
<evidence type="ECO:0000256" key="1">
    <source>
        <dbReference type="SAM" id="MobiDB-lite"/>
    </source>
</evidence>
<evidence type="ECO:0000313" key="4">
    <source>
        <dbReference type="Proteomes" id="UP000469559"/>
    </source>
</evidence>
<evidence type="ECO:0008006" key="5">
    <source>
        <dbReference type="Google" id="ProtNLM"/>
    </source>
</evidence>
<dbReference type="EMBL" id="QGMF01000460">
    <property type="protein sequence ID" value="TVY15709.1"/>
    <property type="molecule type" value="Genomic_DNA"/>
</dbReference>
<keyword evidence="2" id="KW-0812">Transmembrane</keyword>
<evidence type="ECO:0000313" key="3">
    <source>
        <dbReference type="EMBL" id="TVY15709.1"/>
    </source>
</evidence>
<feature type="transmembrane region" description="Helical" evidence="2">
    <location>
        <begin position="148"/>
        <end position="170"/>
    </location>
</feature>
<proteinExistence type="predicted"/>
<name>A0A8T9BAS0_9HELO</name>
<feature type="transmembrane region" description="Helical" evidence="2">
    <location>
        <begin position="58"/>
        <end position="81"/>
    </location>
</feature>
<reference evidence="3 4" key="1">
    <citation type="submission" date="2018-05" db="EMBL/GenBank/DDBJ databases">
        <title>Whole genome sequencing for identification of molecular markers to develop diagnostic detection tools for the regulated plant pathogen Lachnellula willkommii.</title>
        <authorList>
            <person name="Giroux E."/>
            <person name="Bilodeau G."/>
        </authorList>
    </citation>
    <scope>NUCLEOTIDE SEQUENCE [LARGE SCALE GENOMIC DNA]</scope>
    <source>
        <strain evidence="3 4">CBS 203.66</strain>
    </source>
</reference>
<keyword evidence="4" id="KW-1185">Reference proteome</keyword>
<feature type="region of interest" description="Disordered" evidence="1">
    <location>
        <begin position="273"/>
        <end position="293"/>
    </location>
</feature>
<keyword evidence="2" id="KW-0472">Membrane</keyword>
<gene>
    <name evidence="3" type="ORF">LARI1_G006547</name>
</gene>